<evidence type="ECO:0000313" key="2">
    <source>
        <dbReference type="EMBL" id="GFD31713.1"/>
    </source>
</evidence>
<dbReference type="EMBL" id="BKCJ011416754">
    <property type="protein sequence ID" value="GFD31713.1"/>
    <property type="molecule type" value="Genomic_DNA"/>
</dbReference>
<accession>A0A699VC26</accession>
<protein>
    <submittedName>
        <fullName evidence="2">Uncharacterized protein</fullName>
    </submittedName>
</protein>
<feature type="non-terminal residue" evidence="2">
    <location>
        <position position="1"/>
    </location>
</feature>
<organism evidence="2">
    <name type="scientific">Tanacetum cinerariifolium</name>
    <name type="common">Dalmatian daisy</name>
    <name type="synonym">Chrysanthemum cinerariifolium</name>
    <dbReference type="NCBI Taxonomy" id="118510"/>
    <lineage>
        <taxon>Eukaryota</taxon>
        <taxon>Viridiplantae</taxon>
        <taxon>Streptophyta</taxon>
        <taxon>Embryophyta</taxon>
        <taxon>Tracheophyta</taxon>
        <taxon>Spermatophyta</taxon>
        <taxon>Magnoliopsida</taxon>
        <taxon>eudicotyledons</taxon>
        <taxon>Gunneridae</taxon>
        <taxon>Pentapetalae</taxon>
        <taxon>asterids</taxon>
        <taxon>campanulids</taxon>
        <taxon>Asterales</taxon>
        <taxon>Asteraceae</taxon>
        <taxon>Asteroideae</taxon>
        <taxon>Anthemideae</taxon>
        <taxon>Anthemidinae</taxon>
        <taxon>Tanacetum</taxon>
    </lineage>
</organism>
<reference evidence="2" key="1">
    <citation type="journal article" date="2019" name="Sci. Rep.">
        <title>Draft genome of Tanacetum cinerariifolium, the natural source of mosquito coil.</title>
        <authorList>
            <person name="Yamashiro T."/>
            <person name="Shiraishi A."/>
            <person name="Satake H."/>
            <person name="Nakayama K."/>
        </authorList>
    </citation>
    <scope>NUCLEOTIDE SEQUENCE</scope>
</reference>
<proteinExistence type="predicted"/>
<feature type="region of interest" description="Disordered" evidence="1">
    <location>
        <begin position="60"/>
        <end position="123"/>
    </location>
</feature>
<sequence length="123" mass="13277">FETTSEKYHTLQQYRICTPLQSKTDLVPSALVQHLDSMPPSSWRWTVQVLRFKLSNSSSLAEPVHKGGNAPVCTRSKSSGGGEELDARVDAQLFGGTGTSDDRIDQAGSGVVGRSSSKGFHQP</sequence>
<comment type="caution">
    <text evidence="2">The sequence shown here is derived from an EMBL/GenBank/DDBJ whole genome shotgun (WGS) entry which is preliminary data.</text>
</comment>
<dbReference type="AlphaFoldDB" id="A0A699VC26"/>
<gene>
    <name evidence="2" type="ORF">Tci_903682</name>
</gene>
<name>A0A699VC26_TANCI</name>
<feature type="non-terminal residue" evidence="2">
    <location>
        <position position="123"/>
    </location>
</feature>
<evidence type="ECO:0000256" key="1">
    <source>
        <dbReference type="SAM" id="MobiDB-lite"/>
    </source>
</evidence>
<feature type="compositionally biased region" description="Low complexity" evidence="1">
    <location>
        <begin position="108"/>
        <end position="123"/>
    </location>
</feature>